<evidence type="ECO:0000313" key="11">
    <source>
        <dbReference type="Proteomes" id="UP000198914"/>
    </source>
</evidence>
<evidence type="ECO:0000256" key="5">
    <source>
        <dbReference type="ARBA" id="ARBA00022840"/>
    </source>
</evidence>
<dbReference type="GO" id="GO:0006811">
    <property type="term" value="P:monoatomic ion transport"/>
    <property type="evidence" value="ECO:0007669"/>
    <property type="project" value="UniProtKB-KW"/>
</dbReference>
<dbReference type="AlphaFoldDB" id="A0A1H3UD70"/>
<dbReference type="STRING" id="1244108.SAMN05444004_1296"/>
<keyword evidence="5" id="KW-0067">ATP-binding</keyword>
<dbReference type="InterPro" id="IPR024034">
    <property type="entry name" value="ATPase_F1/V1_b/a_C"/>
</dbReference>
<keyword evidence="9" id="KW-0066">ATP synthesis</keyword>
<evidence type="ECO:0000256" key="3">
    <source>
        <dbReference type="ARBA" id="ARBA00022448"/>
    </source>
</evidence>
<dbReference type="GO" id="GO:0045259">
    <property type="term" value="C:proton-transporting ATP synthase complex"/>
    <property type="evidence" value="ECO:0007669"/>
    <property type="project" value="UniProtKB-KW"/>
</dbReference>
<evidence type="ECO:0000256" key="1">
    <source>
        <dbReference type="ARBA" id="ARBA00004370"/>
    </source>
</evidence>
<evidence type="ECO:0000256" key="9">
    <source>
        <dbReference type="ARBA" id="ARBA00023310"/>
    </source>
</evidence>
<evidence type="ECO:0000256" key="6">
    <source>
        <dbReference type="ARBA" id="ARBA00023065"/>
    </source>
</evidence>
<dbReference type="EMBL" id="FNPX01000029">
    <property type="protein sequence ID" value="SDZ59991.1"/>
    <property type="molecule type" value="Genomic_DNA"/>
</dbReference>
<dbReference type="PANTHER" id="PTHR15184:SF71">
    <property type="entry name" value="ATP SYNTHASE SUBUNIT BETA, MITOCHONDRIAL"/>
    <property type="match status" value="1"/>
</dbReference>
<evidence type="ECO:0000256" key="7">
    <source>
        <dbReference type="ARBA" id="ARBA00023136"/>
    </source>
</evidence>
<keyword evidence="3" id="KW-0813">Transport</keyword>
<sequence>MLGLEELSERDRATVRQARRLDRFLTQPFFSTEAMTGSASRFVSLKQTLDGCERILTGEFKERDESDFYMIGAVDDLCATGDEDAA</sequence>
<proteinExistence type="inferred from homology"/>
<keyword evidence="7" id="KW-0472">Membrane</keyword>
<keyword evidence="11" id="KW-1185">Reference proteome</keyword>
<protein>
    <submittedName>
        <fullName evidence="10">F-type H+-transporting ATPase subunit beta</fullName>
    </submittedName>
</protein>
<evidence type="ECO:0000256" key="2">
    <source>
        <dbReference type="ARBA" id="ARBA00008936"/>
    </source>
</evidence>
<accession>A0A1H3UD70</accession>
<keyword evidence="4" id="KW-0547">Nucleotide-binding</keyword>
<reference evidence="11" key="1">
    <citation type="submission" date="2016-10" db="EMBL/GenBank/DDBJ databases">
        <authorList>
            <person name="Varghese N."/>
            <person name="Submissions S."/>
        </authorList>
    </citation>
    <scope>NUCLEOTIDE SEQUENCE [LARGE SCALE GENOMIC DNA]</scope>
    <source>
        <strain evidence="11">DSM 100420</strain>
    </source>
</reference>
<evidence type="ECO:0000313" key="10">
    <source>
        <dbReference type="EMBL" id="SDZ59991.1"/>
    </source>
</evidence>
<keyword evidence="8" id="KW-0139">CF(1)</keyword>
<dbReference type="Gene3D" id="1.10.1140.10">
    <property type="entry name" value="Bovine Mitochondrial F1-atpase, Atp Synthase Beta Chain, Chain D, domain 3"/>
    <property type="match status" value="1"/>
</dbReference>
<dbReference type="SUPFAM" id="SSF47917">
    <property type="entry name" value="C-terminal domain of alpha and beta subunits of F1 ATP synthase"/>
    <property type="match status" value="1"/>
</dbReference>
<comment type="subcellular location">
    <subcellularLocation>
        <location evidence="1">Membrane</location>
    </subcellularLocation>
</comment>
<organism evidence="10 11">
    <name type="scientific">Jannaschia faecimaris</name>
    <dbReference type="NCBI Taxonomy" id="1244108"/>
    <lineage>
        <taxon>Bacteria</taxon>
        <taxon>Pseudomonadati</taxon>
        <taxon>Pseudomonadota</taxon>
        <taxon>Alphaproteobacteria</taxon>
        <taxon>Rhodobacterales</taxon>
        <taxon>Roseobacteraceae</taxon>
        <taxon>Jannaschia</taxon>
    </lineage>
</organism>
<evidence type="ECO:0000256" key="4">
    <source>
        <dbReference type="ARBA" id="ARBA00022741"/>
    </source>
</evidence>
<dbReference type="Proteomes" id="UP000198914">
    <property type="component" value="Unassembled WGS sequence"/>
</dbReference>
<evidence type="ECO:0000256" key="8">
    <source>
        <dbReference type="ARBA" id="ARBA00023196"/>
    </source>
</evidence>
<gene>
    <name evidence="10" type="ORF">SAMN05444004_1296</name>
</gene>
<dbReference type="InterPro" id="IPR050053">
    <property type="entry name" value="ATPase_alpha/beta_chains"/>
</dbReference>
<dbReference type="GO" id="GO:0005524">
    <property type="term" value="F:ATP binding"/>
    <property type="evidence" value="ECO:0007669"/>
    <property type="project" value="UniProtKB-KW"/>
</dbReference>
<name>A0A1H3UD70_9RHOB</name>
<comment type="similarity">
    <text evidence="2">Belongs to the ATPase alpha/beta chains family.</text>
</comment>
<keyword evidence="6" id="KW-0406">Ion transport</keyword>
<dbReference type="PANTHER" id="PTHR15184">
    <property type="entry name" value="ATP SYNTHASE"/>
    <property type="match status" value="1"/>
</dbReference>
<dbReference type="GO" id="GO:0006754">
    <property type="term" value="P:ATP biosynthetic process"/>
    <property type="evidence" value="ECO:0007669"/>
    <property type="project" value="UniProtKB-KW"/>
</dbReference>